<dbReference type="GO" id="GO:0061630">
    <property type="term" value="F:ubiquitin protein ligase activity"/>
    <property type="evidence" value="ECO:0007669"/>
    <property type="project" value="UniProtKB-EC"/>
</dbReference>
<keyword evidence="4" id="KW-0479">Metal-binding</keyword>
<evidence type="ECO:0000259" key="10">
    <source>
        <dbReference type="PROSITE" id="PS50089"/>
    </source>
</evidence>
<evidence type="ECO:0000256" key="7">
    <source>
        <dbReference type="ARBA" id="ARBA00022833"/>
    </source>
</evidence>
<evidence type="ECO:0000256" key="5">
    <source>
        <dbReference type="ARBA" id="ARBA00022771"/>
    </source>
</evidence>
<keyword evidence="7" id="KW-0862">Zinc</keyword>
<feature type="region of interest" description="Disordered" evidence="9">
    <location>
        <begin position="626"/>
        <end position="651"/>
    </location>
</feature>
<dbReference type="Gene3D" id="3.30.40.10">
    <property type="entry name" value="Zinc/RING finger domain, C3HC4 (zinc finger)"/>
    <property type="match status" value="1"/>
</dbReference>
<feature type="domain" description="RING-type" evidence="10">
    <location>
        <begin position="315"/>
        <end position="354"/>
    </location>
</feature>
<feature type="region of interest" description="Disordered" evidence="9">
    <location>
        <begin position="403"/>
        <end position="495"/>
    </location>
</feature>
<feature type="compositionally biased region" description="Low complexity" evidence="9">
    <location>
        <begin position="721"/>
        <end position="736"/>
    </location>
</feature>
<dbReference type="AlphaFoldDB" id="A0A6A7G4Y0"/>
<dbReference type="InterPro" id="IPR045194">
    <property type="entry name" value="MGRN1/RNF157-like"/>
</dbReference>
<name>A0A6A7G4Y0_9CRUS</name>
<organism evidence="11">
    <name type="scientific">Hirondellea gigas</name>
    <dbReference type="NCBI Taxonomy" id="1518452"/>
    <lineage>
        <taxon>Eukaryota</taxon>
        <taxon>Metazoa</taxon>
        <taxon>Ecdysozoa</taxon>
        <taxon>Arthropoda</taxon>
        <taxon>Crustacea</taxon>
        <taxon>Multicrustacea</taxon>
        <taxon>Malacostraca</taxon>
        <taxon>Eumalacostraca</taxon>
        <taxon>Peracarida</taxon>
        <taxon>Amphipoda</taxon>
        <taxon>Amphilochidea</taxon>
        <taxon>Lysianassida</taxon>
        <taxon>Lysianassidira</taxon>
        <taxon>Lysianassoidea</taxon>
        <taxon>Lysianassidae</taxon>
        <taxon>Hirondellea</taxon>
    </lineage>
</organism>
<evidence type="ECO:0000256" key="4">
    <source>
        <dbReference type="ARBA" id="ARBA00022723"/>
    </source>
</evidence>
<feature type="compositionally biased region" description="Polar residues" evidence="9">
    <location>
        <begin position="737"/>
        <end position="779"/>
    </location>
</feature>
<evidence type="ECO:0000256" key="6">
    <source>
        <dbReference type="ARBA" id="ARBA00022786"/>
    </source>
</evidence>
<comment type="catalytic activity">
    <reaction evidence="1">
        <text>S-ubiquitinyl-[E2 ubiquitin-conjugating enzyme]-L-cysteine + [acceptor protein]-L-lysine = [E2 ubiquitin-conjugating enzyme]-L-cysteine + N(6)-ubiquitinyl-[acceptor protein]-L-lysine.</text>
        <dbReference type="EC" id="2.3.2.27"/>
    </reaction>
</comment>
<dbReference type="PANTHER" id="PTHR22996">
    <property type="entry name" value="MAHOGUNIN"/>
    <property type="match status" value="1"/>
</dbReference>
<dbReference type="InterPro" id="IPR058981">
    <property type="entry name" value="MGRN1/RNF157-like_N"/>
</dbReference>
<feature type="region of interest" description="Disordered" evidence="9">
    <location>
        <begin position="679"/>
        <end position="779"/>
    </location>
</feature>
<evidence type="ECO:0000256" key="8">
    <source>
        <dbReference type="PROSITE-ProRule" id="PRU00175"/>
    </source>
</evidence>
<dbReference type="EC" id="2.3.2.27" evidence="2"/>
<feature type="compositionally biased region" description="Polar residues" evidence="9">
    <location>
        <begin position="410"/>
        <end position="423"/>
    </location>
</feature>
<dbReference type="SUPFAM" id="SSF57850">
    <property type="entry name" value="RING/U-box"/>
    <property type="match status" value="1"/>
</dbReference>
<evidence type="ECO:0000256" key="1">
    <source>
        <dbReference type="ARBA" id="ARBA00000900"/>
    </source>
</evidence>
<sequence length="936" mass="98758">MGAFTSRQNAGVEEVAIGVNHAYRYPPKQGNYFSSHFIMGGEKFDTALPEMYLFGENMDLNFLGSRPAPFPYPAPSASEPSKTLKAFINIRKESLRFVKVIEETPSLKDSEPVTTGNGNTKASNISEDAAAEAAAASETTATATDSATSSSASAEVLSFNIEFTFDCDVRCAITIMYFCAEESTSQGISYIPRDPSMNSETYHYKRGANQQFSQTSHVFIPSLYSETDLLYSFDREVFPVVVHCIAEEGEDPRQSQATIGIVEKHSDGFVLKALKQKLFVHGLCYLLQEIYGIENKNSEIQKGNDDEGEDNGAECVICMCDLRDTLILPCRHLCLCNCCADSLRFQANNCPICRAPFRALLQIKALQKNTSGNPQVSSSHDNGDIPAGYEAVSLIEALNGPSVAPPVQPTAPTNSNQYVKLSQNPSGGVGCGNGNNRNNTEGATNVDLYAKLSSDAGGRGDSDPLSDRSAGNLEDSTTQTDNTNGSSGGSSLDGGTQMRMSVLLAADESEEGNGVGENRGIYGEAALEASLPNKVKGSTAVGVDHGPRRRRSRKRLPPDSTPSGTLVDSVYTVNELKSQDYESKTLLKQSEGGEEETVKHSPDSASTATTRDTATTVCNAGAAAATIAAPRAAAESDGEDDGTDIDGVIDPCYYEESPKRKKVRSLTSVESFEQQHIGDAQYLPHPLQLGEDSDENDSHSNYSAEMGAVNPLHAGHDSALSRASTAAADRPATAATNESKASTDTVASSGRKSIASPDTSRTASTVAMGGSISTAGSGRISTATTAVAGSESPLFSQELDLIEYRQPSLSGTLMKNSDEYPQQQQRRQLQQQSYYPGSTNPGGGSGGGNASAVDGSPSRRAVYSAEEEARQPVGGGVAGAGALTEQPSLPSMPGTPLSNASGTSVISNVSDVSSASAGSNQALLQHPHSSTRATML</sequence>
<feature type="compositionally biased region" description="Low complexity" evidence="9">
    <location>
        <begin position="822"/>
        <end position="839"/>
    </location>
</feature>
<dbReference type="PANTHER" id="PTHR22996:SF0">
    <property type="entry name" value="RE60872P-RELATED"/>
    <property type="match status" value="1"/>
</dbReference>
<dbReference type="Pfam" id="PF26192">
    <property type="entry name" value="RNF157-like_N"/>
    <property type="match status" value="1"/>
</dbReference>
<protein>
    <recommendedName>
        <fullName evidence="2">RING-type E3 ubiquitin transferase</fullName>
        <ecNumber evidence="2">2.3.2.27</ecNumber>
    </recommendedName>
</protein>
<evidence type="ECO:0000256" key="9">
    <source>
        <dbReference type="SAM" id="MobiDB-lite"/>
    </source>
</evidence>
<keyword evidence="5 8" id="KW-0863">Zinc-finger</keyword>
<dbReference type="GO" id="GO:0005737">
    <property type="term" value="C:cytoplasm"/>
    <property type="evidence" value="ECO:0007669"/>
    <property type="project" value="TreeGrafter"/>
</dbReference>
<feature type="region of interest" description="Disordered" evidence="9">
    <location>
        <begin position="586"/>
        <end position="611"/>
    </location>
</feature>
<dbReference type="GO" id="GO:0016567">
    <property type="term" value="P:protein ubiquitination"/>
    <property type="evidence" value="ECO:0007669"/>
    <property type="project" value="TreeGrafter"/>
</dbReference>
<feature type="region of interest" description="Disordered" evidence="9">
    <location>
        <begin position="812"/>
        <end position="936"/>
    </location>
</feature>
<feature type="compositionally biased region" description="Gly residues" evidence="9">
    <location>
        <begin position="840"/>
        <end position="849"/>
    </location>
</feature>
<evidence type="ECO:0000256" key="3">
    <source>
        <dbReference type="ARBA" id="ARBA00022679"/>
    </source>
</evidence>
<evidence type="ECO:0000256" key="2">
    <source>
        <dbReference type="ARBA" id="ARBA00012483"/>
    </source>
</evidence>
<dbReference type="FunFam" id="3.30.40.10:FF:000013">
    <property type="entry name" value="E3 ubiquitin-protein ligase MGRN1 isoform 1"/>
    <property type="match status" value="1"/>
</dbReference>
<feature type="compositionally biased region" description="Polar residues" evidence="9">
    <location>
        <begin position="896"/>
        <end position="936"/>
    </location>
</feature>
<feature type="compositionally biased region" description="Polar residues" evidence="9">
    <location>
        <begin position="812"/>
        <end position="821"/>
    </location>
</feature>
<dbReference type="InterPro" id="IPR013083">
    <property type="entry name" value="Znf_RING/FYVE/PHD"/>
</dbReference>
<feature type="compositionally biased region" description="Low complexity" evidence="9">
    <location>
        <begin position="476"/>
        <end position="485"/>
    </location>
</feature>
<dbReference type="GO" id="GO:0008270">
    <property type="term" value="F:zinc ion binding"/>
    <property type="evidence" value="ECO:0007669"/>
    <property type="project" value="UniProtKB-KW"/>
</dbReference>
<keyword evidence="6" id="KW-0833">Ubl conjugation pathway</keyword>
<keyword evidence="3" id="KW-0808">Transferase</keyword>
<accession>A0A6A7G4Y0</accession>
<feature type="region of interest" description="Disordered" evidence="9">
    <location>
        <begin position="536"/>
        <end position="567"/>
    </location>
</feature>
<dbReference type="Pfam" id="PF13920">
    <property type="entry name" value="zf-C3HC4_3"/>
    <property type="match status" value="1"/>
</dbReference>
<dbReference type="PROSITE" id="PS50089">
    <property type="entry name" value="ZF_RING_2"/>
    <property type="match status" value="1"/>
</dbReference>
<dbReference type="InterPro" id="IPR001841">
    <property type="entry name" value="Znf_RING"/>
</dbReference>
<dbReference type="EMBL" id="IACT01005971">
    <property type="protein sequence ID" value="LAC25113.1"/>
    <property type="molecule type" value="mRNA"/>
</dbReference>
<proteinExistence type="evidence at transcript level"/>
<reference evidence="11" key="1">
    <citation type="submission" date="2017-11" db="EMBL/GenBank/DDBJ databases">
        <title>The sensing device of the deep-sea amphipod.</title>
        <authorList>
            <person name="Kobayashi H."/>
            <person name="Nagahama T."/>
            <person name="Arai W."/>
            <person name="Sasagawa Y."/>
            <person name="Umeda M."/>
            <person name="Hayashi T."/>
            <person name="Nikaido I."/>
            <person name="Watanabe H."/>
            <person name="Oguri K."/>
            <person name="Kitazato H."/>
            <person name="Fujioka K."/>
            <person name="Kido Y."/>
            <person name="Takami H."/>
        </authorList>
    </citation>
    <scope>NUCLEOTIDE SEQUENCE</scope>
    <source>
        <tissue evidence="11">Whole body</tissue>
    </source>
</reference>
<evidence type="ECO:0000313" key="11">
    <source>
        <dbReference type="EMBL" id="LAC25113.1"/>
    </source>
</evidence>